<gene>
    <name evidence="20" type="ORF">OG2516_17870</name>
</gene>
<evidence type="ECO:0000256" key="6">
    <source>
        <dbReference type="ARBA" id="ARBA00011738"/>
    </source>
</evidence>
<evidence type="ECO:0000256" key="7">
    <source>
        <dbReference type="ARBA" id="ARBA00013101"/>
    </source>
</evidence>
<evidence type="ECO:0000256" key="13">
    <source>
        <dbReference type="ARBA" id="ARBA00023002"/>
    </source>
</evidence>
<dbReference type="GO" id="GO:0051287">
    <property type="term" value="F:NAD binding"/>
    <property type="evidence" value="ECO:0007669"/>
    <property type="project" value="InterPro"/>
</dbReference>
<keyword evidence="13" id="KW-0560">Oxidoreductase</keyword>
<dbReference type="RefSeq" id="WP_007256851.1">
    <property type="nucleotide sequence ID" value="NZ_CH724109.1"/>
</dbReference>
<evidence type="ECO:0000256" key="16">
    <source>
        <dbReference type="ARBA" id="ARBA00023304"/>
    </source>
</evidence>
<comment type="cofactor">
    <cofactor evidence="2">
        <name>Mn(2+)</name>
        <dbReference type="ChEBI" id="CHEBI:29035"/>
    </cofactor>
</comment>
<dbReference type="EMBL" id="AAOT01000014">
    <property type="protein sequence ID" value="EAR51321.1"/>
    <property type="molecule type" value="Genomic_DNA"/>
</dbReference>
<dbReference type="FunFam" id="3.40.718.10:FF:000006">
    <property type="entry name" value="3-isopropylmalate dehydrogenase"/>
    <property type="match status" value="1"/>
</dbReference>
<dbReference type="PANTHER" id="PTHR42979">
    <property type="entry name" value="3-ISOPROPYLMALATE DEHYDROGENASE"/>
    <property type="match status" value="1"/>
</dbReference>
<evidence type="ECO:0000256" key="18">
    <source>
        <dbReference type="ARBA" id="ARBA00033138"/>
    </source>
</evidence>
<keyword evidence="14" id="KW-0520">NAD</keyword>
<evidence type="ECO:0000256" key="14">
    <source>
        <dbReference type="ARBA" id="ARBA00023027"/>
    </source>
</evidence>
<comment type="cofactor">
    <cofactor evidence="3">
        <name>Mg(2+)</name>
        <dbReference type="ChEBI" id="CHEBI:18420"/>
    </cofactor>
</comment>
<reference evidence="20 21" key="1">
    <citation type="journal article" date="2010" name="J. Bacteriol.">
        <title>Genome sequences of Oceanicola granulosus HTCC2516(T) and Oceanicola batsensis HTCC2597(TDelta).</title>
        <authorList>
            <person name="Thrash J.C."/>
            <person name="Cho J.C."/>
            <person name="Vergin K.L."/>
            <person name="Giovannoni S.J."/>
        </authorList>
    </citation>
    <scope>NUCLEOTIDE SEQUENCE [LARGE SCALE GENOMIC DNA]</scope>
    <source>
        <strain evidence="21">ATCC BAA-861 / DSM 15982 / KCTC 12143 / HTCC2516</strain>
    </source>
</reference>
<evidence type="ECO:0000313" key="21">
    <source>
        <dbReference type="Proteomes" id="UP000003635"/>
    </source>
</evidence>
<feature type="domain" description="Isopropylmalate dehydrogenase-like" evidence="19">
    <location>
        <begin position="5"/>
        <end position="357"/>
    </location>
</feature>
<evidence type="ECO:0000256" key="12">
    <source>
        <dbReference type="ARBA" id="ARBA00022842"/>
    </source>
</evidence>
<dbReference type="Gene3D" id="3.40.718.10">
    <property type="entry name" value="Isopropylmalate Dehydrogenase"/>
    <property type="match status" value="1"/>
</dbReference>
<keyword evidence="12" id="KW-0460">Magnesium</keyword>
<comment type="catalytic activity">
    <reaction evidence="1">
        <text>(2R,3S)-3-isopropylmalate + NAD(+) = 4-methyl-2-oxopentanoate + CO2 + NADH</text>
        <dbReference type="Rhea" id="RHEA:32271"/>
        <dbReference type="ChEBI" id="CHEBI:16526"/>
        <dbReference type="ChEBI" id="CHEBI:17865"/>
        <dbReference type="ChEBI" id="CHEBI:35121"/>
        <dbReference type="ChEBI" id="CHEBI:57540"/>
        <dbReference type="ChEBI" id="CHEBI:57945"/>
        <dbReference type="EC" id="1.1.1.85"/>
    </reaction>
</comment>
<dbReference type="GO" id="GO:0000287">
    <property type="term" value="F:magnesium ion binding"/>
    <property type="evidence" value="ECO:0007669"/>
    <property type="project" value="InterPro"/>
</dbReference>
<keyword evidence="15" id="KW-0464">Manganese</keyword>
<keyword evidence="16" id="KW-0100">Branched-chain amino acid biosynthesis</keyword>
<evidence type="ECO:0000256" key="17">
    <source>
        <dbReference type="ARBA" id="ARBA00030010"/>
    </source>
</evidence>
<evidence type="ECO:0000256" key="1">
    <source>
        <dbReference type="ARBA" id="ARBA00000624"/>
    </source>
</evidence>
<protein>
    <recommendedName>
        <fullName evidence="8">3-isopropylmalate dehydrogenase</fullName>
        <ecNumber evidence="7">1.1.1.85</ecNumber>
    </recommendedName>
    <alternativeName>
        <fullName evidence="18">3-IPM-DH</fullName>
    </alternativeName>
    <alternativeName>
        <fullName evidence="17">Beta-IPM dehydrogenase</fullName>
    </alternativeName>
</protein>
<dbReference type="SMART" id="SM01329">
    <property type="entry name" value="Iso_dh"/>
    <property type="match status" value="1"/>
</dbReference>
<comment type="pathway">
    <text evidence="4">Amino-acid biosynthesis; L-leucine biosynthesis; L-leucine from 3-methyl-2-oxobutanoate: step 3/4.</text>
</comment>
<dbReference type="HOGENOM" id="CLU_031953_0_1_5"/>
<dbReference type="Pfam" id="PF00180">
    <property type="entry name" value="Iso_dh"/>
    <property type="match status" value="1"/>
</dbReference>
<evidence type="ECO:0000256" key="4">
    <source>
        <dbReference type="ARBA" id="ARBA00004762"/>
    </source>
</evidence>
<keyword evidence="21" id="KW-1185">Reference proteome</keyword>
<evidence type="ECO:0000256" key="3">
    <source>
        <dbReference type="ARBA" id="ARBA00001946"/>
    </source>
</evidence>
<keyword evidence="10" id="KW-0028">Amino-acid biosynthesis</keyword>
<sequence>MDGFEIAVFEGDGIGPEVMRPTVELLTALARGHGRYALNFETLPAGAGHYREHGVSLPGDALARARRADAILLSAMGLPEVRYPDGTEISPQIELRMELGLYAGVRPVFQFGQSCPIARFGGDQRPVDFVIVRESTEGLFYSHGKGEVIDDSEARETLRITRATSEKLFDFAFDLARQRKADGRGAGVVHCVDKANVFQAFAFFRRIFRERAEAFPDIRAEAAYVDATAMWLVEKPQVFDVLVTENMFGDILSDLGAAMMGGLGLAPSADIGERNAVFQPCHGSAPDIAGQGRANPIAMVLSAAMMLDWLGRTRGQEAMRADALRIHEAVREVVTSGGPLTPDLGGTASTGEVVAAVRDAALAAVAA</sequence>
<dbReference type="AlphaFoldDB" id="Q2CF06"/>
<dbReference type="Proteomes" id="UP000003635">
    <property type="component" value="Unassembled WGS sequence"/>
</dbReference>
<evidence type="ECO:0000256" key="10">
    <source>
        <dbReference type="ARBA" id="ARBA00022605"/>
    </source>
</evidence>
<dbReference type="PANTHER" id="PTHR42979:SF1">
    <property type="entry name" value="3-ISOPROPYLMALATE DEHYDROGENASE"/>
    <property type="match status" value="1"/>
</dbReference>
<dbReference type="OrthoDB" id="9767905at2"/>
<dbReference type="EC" id="1.1.1.85" evidence="7"/>
<dbReference type="InterPro" id="IPR019818">
    <property type="entry name" value="IsoCit/isopropylmalate_DH_CS"/>
</dbReference>
<dbReference type="InterPro" id="IPR004429">
    <property type="entry name" value="Isopropylmalate_DH"/>
</dbReference>
<evidence type="ECO:0000256" key="11">
    <source>
        <dbReference type="ARBA" id="ARBA00022723"/>
    </source>
</evidence>
<evidence type="ECO:0000256" key="5">
    <source>
        <dbReference type="ARBA" id="ARBA00008319"/>
    </source>
</evidence>
<name>Q2CF06_OCEGH</name>
<keyword evidence="9" id="KW-0432">Leucine biosynthesis</keyword>
<dbReference type="GO" id="GO:0003862">
    <property type="term" value="F:3-isopropylmalate dehydrogenase activity"/>
    <property type="evidence" value="ECO:0007669"/>
    <property type="project" value="UniProtKB-EC"/>
</dbReference>
<dbReference type="STRING" id="314256.OG2516_17870"/>
<evidence type="ECO:0000256" key="8">
    <source>
        <dbReference type="ARBA" id="ARBA00019276"/>
    </source>
</evidence>
<dbReference type="PROSITE" id="PS00470">
    <property type="entry name" value="IDH_IMDH"/>
    <property type="match status" value="1"/>
</dbReference>
<dbReference type="InterPro" id="IPR024084">
    <property type="entry name" value="IsoPropMal-DH-like_dom"/>
</dbReference>
<dbReference type="eggNOG" id="COG0473">
    <property type="taxonomic scope" value="Bacteria"/>
</dbReference>
<comment type="similarity">
    <text evidence="5">Belongs to the isocitrate and isopropylmalate dehydrogenases family. LeuB type 1 subfamily.</text>
</comment>
<organism evidence="20 21">
    <name type="scientific">Oceanicola granulosus (strain ATCC BAA-861 / DSM 15982 / KCTC 12143 / HTCC2516)</name>
    <dbReference type="NCBI Taxonomy" id="314256"/>
    <lineage>
        <taxon>Bacteria</taxon>
        <taxon>Pseudomonadati</taxon>
        <taxon>Pseudomonadota</taxon>
        <taxon>Alphaproteobacteria</taxon>
        <taxon>Rhodobacterales</taxon>
        <taxon>Roseobacteraceae</taxon>
        <taxon>Oceanicola</taxon>
    </lineage>
</organism>
<evidence type="ECO:0000259" key="19">
    <source>
        <dbReference type="SMART" id="SM01329"/>
    </source>
</evidence>
<proteinExistence type="inferred from homology"/>
<comment type="subunit">
    <text evidence="6">Homodimer.</text>
</comment>
<evidence type="ECO:0000256" key="2">
    <source>
        <dbReference type="ARBA" id="ARBA00001936"/>
    </source>
</evidence>
<dbReference type="GO" id="GO:0005829">
    <property type="term" value="C:cytosol"/>
    <property type="evidence" value="ECO:0007669"/>
    <property type="project" value="TreeGrafter"/>
</dbReference>
<evidence type="ECO:0000256" key="9">
    <source>
        <dbReference type="ARBA" id="ARBA00022430"/>
    </source>
</evidence>
<accession>Q2CF06</accession>
<evidence type="ECO:0000313" key="20">
    <source>
        <dbReference type="EMBL" id="EAR51321.1"/>
    </source>
</evidence>
<comment type="caution">
    <text evidence="20">The sequence shown here is derived from an EMBL/GenBank/DDBJ whole genome shotgun (WGS) entry which is preliminary data.</text>
</comment>
<dbReference type="GO" id="GO:0009098">
    <property type="term" value="P:L-leucine biosynthetic process"/>
    <property type="evidence" value="ECO:0007669"/>
    <property type="project" value="UniProtKB-KW"/>
</dbReference>
<dbReference type="SUPFAM" id="SSF53659">
    <property type="entry name" value="Isocitrate/Isopropylmalate dehydrogenase-like"/>
    <property type="match status" value="1"/>
</dbReference>
<evidence type="ECO:0000256" key="15">
    <source>
        <dbReference type="ARBA" id="ARBA00023211"/>
    </source>
</evidence>
<keyword evidence="11" id="KW-0479">Metal-binding</keyword>